<keyword evidence="1" id="KW-0472">Membrane</keyword>
<organism evidence="2">
    <name type="scientific">hydrothermal vent metagenome</name>
    <dbReference type="NCBI Taxonomy" id="652676"/>
    <lineage>
        <taxon>unclassified sequences</taxon>
        <taxon>metagenomes</taxon>
        <taxon>ecological metagenomes</taxon>
    </lineage>
</organism>
<gene>
    <name evidence="2" type="ORF">MNB_SM-6-463</name>
</gene>
<dbReference type="EMBL" id="FPHK01000103">
    <property type="protein sequence ID" value="SFV67104.1"/>
    <property type="molecule type" value="Genomic_DNA"/>
</dbReference>
<reference evidence="2" key="1">
    <citation type="submission" date="2016-10" db="EMBL/GenBank/DDBJ databases">
        <authorList>
            <person name="de Groot N.N."/>
        </authorList>
    </citation>
    <scope>NUCLEOTIDE SEQUENCE</scope>
</reference>
<evidence type="ECO:0000313" key="2">
    <source>
        <dbReference type="EMBL" id="SFV67104.1"/>
    </source>
</evidence>
<accession>A0A1W1CMV2</accession>
<keyword evidence="1" id="KW-1133">Transmembrane helix</keyword>
<protein>
    <submittedName>
        <fullName evidence="2">Uncharacterized protein</fullName>
    </submittedName>
</protein>
<feature type="transmembrane region" description="Helical" evidence="1">
    <location>
        <begin position="20"/>
        <end position="39"/>
    </location>
</feature>
<keyword evidence="1" id="KW-0812">Transmembrane</keyword>
<dbReference type="AlphaFoldDB" id="A0A1W1CMV2"/>
<proteinExistence type="predicted"/>
<sequence>MEPTLEDISDYNKLEGDKKRVVWAVIALCLLVGVAYTVAGKIYNAKSETIPVKEKFATVPFGVHVMPVK</sequence>
<name>A0A1W1CMV2_9ZZZZ</name>
<evidence type="ECO:0000256" key="1">
    <source>
        <dbReference type="SAM" id="Phobius"/>
    </source>
</evidence>